<accession>A0AAQ4F9D7</accession>
<dbReference type="PROSITE" id="PS50822">
    <property type="entry name" value="PIWI"/>
    <property type="match status" value="1"/>
</dbReference>
<dbReference type="EMBL" id="JARKHS020005535">
    <property type="protein sequence ID" value="KAK8783463.1"/>
    <property type="molecule type" value="Genomic_DNA"/>
</dbReference>
<evidence type="ECO:0000313" key="3">
    <source>
        <dbReference type="Proteomes" id="UP001321473"/>
    </source>
</evidence>
<organism evidence="2 3">
    <name type="scientific">Amblyomma americanum</name>
    <name type="common">Lone star tick</name>
    <dbReference type="NCBI Taxonomy" id="6943"/>
    <lineage>
        <taxon>Eukaryota</taxon>
        <taxon>Metazoa</taxon>
        <taxon>Ecdysozoa</taxon>
        <taxon>Arthropoda</taxon>
        <taxon>Chelicerata</taxon>
        <taxon>Arachnida</taxon>
        <taxon>Acari</taxon>
        <taxon>Parasitiformes</taxon>
        <taxon>Ixodida</taxon>
        <taxon>Ixodoidea</taxon>
        <taxon>Ixodidae</taxon>
        <taxon>Amblyomminae</taxon>
        <taxon>Amblyomma</taxon>
    </lineage>
</organism>
<reference evidence="2 3" key="1">
    <citation type="journal article" date="2023" name="Arcadia Sci">
        <title>De novo assembly of a long-read Amblyomma americanum tick genome.</title>
        <authorList>
            <person name="Chou S."/>
            <person name="Poskanzer K.E."/>
            <person name="Rollins M."/>
            <person name="Thuy-Boun P.S."/>
        </authorList>
    </citation>
    <scope>NUCLEOTIDE SEQUENCE [LARGE SCALE GENOMIC DNA]</scope>
    <source>
        <strain evidence="2">F_SG_1</strain>
        <tissue evidence="2">Salivary glands</tissue>
    </source>
</reference>
<dbReference type="InterPro" id="IPR036397">
    <property type="entry name" value="RNaseH_sf"/>
</dbReference>
<dbReference type="AlphaFoldDB" id="A0AAQ4F9D7"/>
<dbReference type="InterPro" id="IPR003165">
    <property type="entry name" value="Piwi"/>
</dbReference>
<keyword evidence="3" id="KW-1185">Reference proteome</keyword>
<dbReference type="Proteomes" id="UP001321473">
    <property type="component" value="Unassembled WGS sequence"/>
</dbReference>
<sequence length="190" mass="21409">MLGKQKCTGRRCWWRQWARLKSVSGVRGAGDVVGDQSDRGLAARGLPWLVASLQGLFPGVKHKLAFVLVEKRISTRFFLPSREHVTNPPPGTVVDSEVTRPERYDFFLVSQSVRQGTAAPTHYNAIYDTTGLKPDHMQRLAYKLTHLYFNWPGTIRVPAPCQYAQKLAFLAGQSLHAEHNARLSSTLFYL</sequence>
<evidence type="ECO:0000259" key="1">
    <source>
        <dbReference type="PROSITE" id="PS50822"/>
    </source>
</evidence>
<protein>
    <recommendedName>
        <fullName evidence="1">Piwi domain-containing protein</fullName>
    </recommendedName>
</protein>
<dbReference type="InterPro" id="IPR012337">
    <property type="entry name" value="RNaseH-like_sf"/>
</dbReference>
<feature type="domain" description="Piwi" evidence="1">
    <location>
        <begin position="63"/>
        <end position="176"/>
    </location>
</feature>
<dbReference type="PANTHER" id="PTHR22891">
    <property type="entry name" value="EUKARYOTIC TRANSLATION INITIATION FACTOR 2C"/>
    <property type="match status" value="1"/>
</dbReference>
<dbReference type="GO" id="GO:0003676">
    <property type="term" value="F:nucleic acid binding"/>
    <property type="evidence" value="ECO:0007669"/>
    <property type="project" value="InterPro"/>
</dbReference>
<comment type="caution">
    <text evidence="2">The sequence shown here is derived from an EMBL/GenBank/DDBJ whole genome shotgun (WGS) entry which is preliminary data.</text>
</comment>
<dbReference type="Gene3D" id="3.30.420.10">
    <property type="entry name" value="Ribonuclease H-like superfamily/Ribonuclease H"/>
    <property type="match status" value="1"/>
</dbReference>
<gene>
    <name evidence="2" type="ORF">V5799_010172</name>
</gene>
<evidence type="ECO:0000313" key="2">
    <source>
        <dbReference type="EMBL" id="KAK8783463.1"/>
    </source>
</evidence>
<dbReference type="Pfam" id="PF02171">
    <property type="entry name" value="Piwi"/>
    <property type="match status" value="1"/>
</dbReference>
<proteinExistence type="predicted"/>
<name>A0AAQ4F9D7_AMBAM</name>
<dbReference type="SMART" id="SM00950">
    <property type="entry name" value="Piwi"/>
    <property type="match status" value="1"/>
</dbReference>
<dbReference type="SUPFAM" id="SSF53098">
    <property type="entry name" value="Ribonuclease H-like"/>
    <property type="match status" value="1"/>
</dbReference>